<dbReference type="EMBL" id="ADDO01000011">
    <property type="protein sequence ID" value="EFA90719.1"/>
    <property type="molecule type" value="Genomic_DNA"/>
</dbReference>
<dbReference type="InterPro" id="IPR042229">
    <property type="entry name" value="Listeria/Bacterioides_rpt_sf"/>
</dbReference>
<feature type="chain" id="PRO_5003025659" description="SLH domain-containing protein" evidence="4">
    <location>
        <begin position="18"/>
        <end position="4631"/>
    </location>
</feature>
<dbReference type="Gene3D" id="3.10.20.320">
    <property type="entry name" value="Putative peptidoglycan bound protein (lpxtg motif)"/>
    <property type="match status" value="1"/>
</dbReference>
<keyword evidence="4" id="KW-0732">Signal</keyword>
<dbReference type="GO" id="GO:0030313">
    <property type="term" value="C:cell envelope"/>
    <property type="evidence" value="ECO:0007669"/>
    <property type="project" value="UniProtKB-SubCell"/>
</dbReference>
<comment type="caution">
    <text evidence="6">The sequence shown here is derived from an EMBL/GenBank/DDBJ whole genome shotgun (WGS) entry which is preliminary data.</text>
</comment>
<dbReference type="Pfam" id="PF09479">
    <property type="entry name" value="Flg_new"/>
    <property type="match status" value="4"/>
</dbReference>
<evidence type="ECO:0000313" key="6">
    <source>
        <dbReference type="EMBL" id="EFA90719.1"/>
    </source>
</evidence>
<dbReference type="Pfam" id="PF00395">
    <property type="entry name" value="SLH"/>
    <property type="match status" value="1"/>
</dbReference>
<proteinExistence type="predicted"/>
<protein>
    <recommendedName>
        <fullName evidence="5">SLH domain-containing protein</fullName>
    </recommendedName>
</protein>
<dbReference type="Proteomes" id="UP000005711">
    <property type="component" value="Unassembled WGS sequence"/>
</dbReference>
<evidence type="ECO:0000313" key="7">
    <source>
        <dbReference type="Proteomes" id="UP000005711"/>
    </source>
</evidence>
<comment type="subcellular location">
    <subcellularLocation>
        <location evidence="1">Cell envelope</location>
    </subcellularLocation>
</comment>
<evidence type="ECO:0000259" key="5">
    <source>
        <dbReference type="PROSITE" id="PS51272"/>
    </source>
</evidence>
<feature type="region of interest" description="Disordered" evidence="3">
    <location>
        <begin position="189"/>
        <end position="212"/>
    </location>
</feature>
<keyword evidence="2" id="KW-0175">Coiled coil</keyword>
<reference evidence="6 7" key="1">
    <citation type="submission" date="2009-12" db="EMBL/GenBank/DDBJ databases">
        <title>Genome Sequence of Peptoniphilus lacrimalis 315-B.</title>
        <authorList>
            <person name="Durkin A.S."/>
            <person name="Madupu R."/>
            <person name="Torralba M."/>
            <person name="Methe B."/>
            <person name="Sutton G."/>
            <person name="Strausberg R.L."/>
            <person name="Nelson K.E."/>
        </authorList>
    </citation>
    <scope>NUCLEOTIDE SEQUENCE [LARGE SCALE GENOMIC DNA]</scope>
    <source>
        <strain evidence="6 7">315-B</strain>
    </source>
</reference>
<feature type="coiled-coil region" evidence="2">
    <location>
        <begin position="1128"/>
        <end position="1155"/>
    </location>
</feature>
<evidence type="ECO:0000256" key="4">
    <source>
        <dbReference type="SAM" id="SignalP"/>
    </source>
</evidence>
<accession>D1VRX0</accession>
<dbReference type="eggNOG" id="COG2247">
    <property type="taxonomic scope" value="Bacteria"/>
</dbReference>
<sequence length="4631" mass="520049">MLSALMLFTSLPLSVFAEVNYKYDDLTDNKSEIVNKLTPVKPAKPEAGKTAEDLIKNPDQPAIYTLRTDYKVQRGEKYQVDYQPYIASVGEGASDAEKAKVNKTMPMPAIAGYEKPQENLTIDYKTVKAADGKNKKGDATNGLRYSANEVFNYDALSNKIQIKHVFQKLDDFTKYTNPDGSVGEEGALITTQNGNTGSTVQASPLSETDPRRKGFVPEADYINMQVPENAKDFILEYRYNRAHYDVVYDTQGGSPLPTRTLYYEQVIPKIADESIPTKVGGVFQGWKPSVELTTKNGKTYKANEIIKDGNGKAIEKLDNNLIMPASKVTFTAVWTDKEKADYAVQFWAERADHADNASLSDKYDYIGTRVYKDQATGSRPDLDTVPVDKIVFPDLDQARLQKIWNGTKFNQDKYLYLNKFYVYNQDLTHDQNKDPKKVNRVKKVEATGETVYNIYYDRQVYDLYFTKSNVSGSAFYPEITKDGKEVGKAGNPYHFKARFNQNLVGLWPDDVKEVKGFTEGKYSLGWLPNLKTPKHYYRDTPPYRLSANLFIDCPDLEKQGGYVSEIDLGNGQTKPASITDLSFGIDQGPGTIPHHIDFWLDDFDDNQVIDYDLYTIKSDTDNSEYKDFLPPDLQGFTPKTTGGRGSEFKDKYDLEDFNDDREEITPFPKVYSKELDEDGEPKQKGKLYFMKNFPGDEDREFDQNGYLKFEYSRNKYPLRFNYDPSIIRDDSYFNDKNQLETFYEFPLKALSPEADTEKSYKTGNLKNILDNPEKLQALGLTDLVFTDTDGKLKVKRPDNLSNQMVFKGWALDPAGTTLVSDKKSEKMPSHAVNLYAKWGEPDYQWKVTFDPNGGSLRNIKEEDLTKERKTVQVGDIGQEEIKTFAKKEANDGDKQVFTVIQRQKLVAPKFIPKRKGYDFMGWEVIRYKKDSTTGDYTTEQDTSYRETYKVPELYSFGNDVVSPIYLKAIWVPNDRVDVDVIHHFLSLDLSKETKTIPETLHNKRTGYLVATSADKQNEEYILATNDELKEKLPADLKTLYNKYNDRVKANNTFFQTFKVEPEKIDDGNGKLIPNPKFKDNVFHFFYRPFRTRDYKVNYIDERGKGEVEKFFKGLNLTDTSSLKDDALLKANESNKKKFEDNREAFEKLIKEYQIVDPEAVSNGNRHYDARNYRQIPGWVIAKNEKPQQQLFFDVNEETNEFLGINGTGADQVFFYYKDVRVIEVPNKDDPVPDGYVRVTFKADKGGAFTDKDGNSKTELYYDVIKGLKSDLLPEPKELEEGKTKEEGKYYITPETGKKFIKWDEKPLLNKNTIVDNDTKDFYVFTAKFEWSGLSASGLVRTEAFKDPNGKWTNDFAPTIEDLKKQLVWMEKGKVEKLPAGAVIKLYDEAGTELTKDEQVYNLVNEKGKADKDELVRTVNVKAKVTFKDGKEPQELTIPITVYKNVYEALNKAGDKPLFLKEAEAKEAKDGGLKDILKDNDGNRYIKVTIKPNKDFTNKDDKVYYVNPNAWVEIPNDSNGTTSLINWTADKVGQNDNGEANGKFDFGKRHKFTEDTVISPRLSQTSELVAHESYKDSKNKWVNDFIDKELTDANLKKAIQVKNDEAKALGVGDVTIVDDEGEPYANAEALKTALYGKLQEKDDDGKASRIENIKVKVTFANGEVQTLTVPVKVIKNIYQAKTKTGKPDYVPANYVKVTLDPTTKAKDPQKYFYYVNPDAKVLIPGNDPEGVKEDFTGWTMKADGATGAGTSYKLNDRHQFAKDSTIIAQYGQGKVRIKYVDENKKEIDPKYQIVGVDYPTEKIGKIGDNIPDPVDSQNAEKAAAPKFKGYIISSVSLDNKSATYTDPATATITYKYSKKVTTEDKSQNDTQYFPVIFDANSGEFGTDPKNQKIVYVAFDGNSSTLEKVTFEEVRQAIEEKYGKPSKADETFVEWQDKATDGNKVADDYEIKFKGLDQQTHKPLGETFYANYDKASALVKYLDLNGKTISDEFKFLTDAEAQGLDEDGKKAALDKKYPTEKAGTADEAIDKNVYTKDTAPKLTGYKFNRIELNPKDGKYALSNKATIKIYYEKDLDVIAEKDESGNPNKKPEGYVQVKFVPTDKAKDATEKIFYVHPKKDVTIPIADPVAKATFTFKEWKMGAKADGAVYNPKTPKKFTDALTTITATYDSSEDIIPYDPSATDPMARPDGYVRVSFAADDGLSLTDQKAYYVKKNAGITLGNAKLVKPGHKEETGYKFDKWDKEDTLEIKEDDVLVTAKAKVLHDFDIVNHPGYVKVTFKAGANGVIKENGNTINEKVYYVNPNKYVNLKAPTPEGNTGYDFSTWKSDKSQSDFSLANFVNYKEDTVITAMFNQKEAVYPKLDGSTKPAGYVEVTFAISGTGGRIGNDEITTYFVDPNRQVSLKVPKTIAGVGFEFDKWRMGTNPADQVINPADQRQYSKDTTIYGSFKKLEDIIPATNQDGTHNLQPIDYVAVLFIGGDHANKLDGQILYYVNPKANPAKTIGSLTKPTVTPDTGWKYTGWDVQDSTVIKDYTFVVAQYEALDDVVPALKDDGTPNKKPDGYVKVTFKAGANGTLQGGEKTYFVNPTKYVKLTPPTTVPNTSFEFSTWESDDKDLILANNINYTKDTIITAKFNTKGDVIAKTEPNDSQKPAGFVTVNFVIDPATGGKIKTGETITYFVRPNTDVTIQPPKTTANTGYEFDKWSIDTTEARSYSDPVTTVKGEFSKLNDIIPYKNPDGTVNAKPEGYVIVNFLKGDHGVLDGQTTFYVNPKAKKTIKDINPTITVVPSPTYKHDGWDTDFATVIDKDTKVTAKYTQLPNIIKAGPKDTAPDGYVVIIFETDGRGTITGNKAYEDKTNPKANENEIVYFVNPKKGIKLAKLADGVKPAHDQLAIPSTTPNDSTKYIFDQWRTDIDTTTPITRGRVHIAMFKPKEVKLTYDKNGATGDVPAELTVDYDTDVRLAGKGNLAKKDASFKGWKIGEKTYQAGDQINLKEDTTAYAQWGDDKKIIEYNPDDNPTTRPDDTYVRVTFAVEDGLKLKEQKAYYVKKDAGIKLGDTNLVKPGYTVETGYKFDKWDKEDTLEITTDVLVTAKATKLGTVIPEKKDDGNKNDKPTGYKEVVFKVKDADATKGSLEGNTKFYVNPSEYVTINPPTAKANTGFEFGGWDKDATRLTVYDKDTTIIGSFNGFEGVIPKTKPDGTENKKPDGYKTVTFVINPATGGQIVKDEVTVYYVNPAKDVTLPQPKTLAETGYEFEKWDQDTAKAKKYTDDTTVKGNFKKLEDIVSGDNPKPEGYITVTFDKGDHGKLTGKTVYYVNPKAGKTIANLTKPTVSTETGWKQKAGADAWDTSDTTPITGPADIVVKAQYDAIDDVIEKKSGVTKPDGYITVTFSTETNGKIKGTNDTTKLVYVNPNKAHVLKGYAPKVTPNTGFDFADWDTQIVKSIQYKDKYVIKALYNAKNDVIPQKEANGSDQPAGYVKVMFAKGEHGNLSGQTVYYVNPNKEVTVPAPTVTASVGYEFNNWDKTLKQKFTADTKITAQYTERDNIIPQEKTDGSDRPSGYKTVTFKADAKGSLAGKTVYYVNPEKIVDLTGTADAITKNPNTGYTAEGGTWDKTLKAKFNDGDVITFNFKALADVIEEKPGVTKPDGYVTVKFIPTDKAKDPTEKVYFVNPLKEVTITEEPVGTKVKDANDVSYDYTFTGWTVTRGAINSWTGTSVSDKFIQDTDITAKYGMKIGNIMPLPLAKDNAVTAIKDKPEAKDLIKNPGDLPKGTTFAYADNGEPKVNKAGNVTAKVEVKYPNGKTSIVEVPVTVVDNVVSQIGGEDGQKPLVPEAYVKVTVDTTDKATPNTKYVKVFWVKPNVKVTIPGILAPTGKEVVEDGVTKTNNFIKWVSDDDNKDYKDGITDTFTKDTKITATYEFNKNIEPKEKDPLWFPLNSNPEPKDFIENIYDDNDPNNKDNLPLGTKLEFVQDKEPNTGDVGQHSTTIKVTYPNGAVKEKVVPYKVTGDVVEQEPGNGKPNVPDNFVQVKVKTTDKATEDVTRTFWVNPKIEVTISVSNPKGKYVPKDQNNPSDFTWKFNGWETEDKTKSWNDTIKDRFTAETTTIVAKYIEGQAELVDIYYTTESWKGVNNYLPREEQLKDLVTSKVPGEVESVELLTDSQDFAEYAYSKLSENNIDQINRPETINAKVTLKDGTVSIVEIPIVVYKNIYEGLTNGGKPDYVAQAERDLGISNPGRDDNVYVRVTLIPTAKAKNQQRKTYYVRKNASVRIPEISAEGRDAYKFIYWKAEKPGKGQDNPNYGWATRSMSMFRSAEPINKDDLVNNGEIIDKVDGNTRMSFDRDTDIVAQYKTPTPTPDEPDKPNPDYPNYPEYRPNYSGGSTMYIEKPVEKVIKVPDNAFVKEVRYMQGFKGKFRPFDGLTRAEAAQILANALKEDGYKYDPNYKISYKDIGNAWYTEAVKIVTQANVFKGYDDGNFKPQEKITRAEWIGTLKRFQELRDLSGNHMNLREGHWAMAEIEAAYQAGWLAIYSDGLADFKADEFIPRQEVAAVSNKAFERVLDKTYIKRNDKALVNYKDINDKMWSYEDILCASNTFLHDKKLYRAHGIDMSNEIFNINLDGFTITKDKFQRIER</sequence>
<dbReference type="NCBIfam" id="TIGR02331">
    <property type="entry name" value="rib_alpha"/>
    <property type="match status" value="1"/>
</dbReference>
<feature type="region of interest" description="Disordered" evidence="3">
    <location>
        <begin position="4348"/>
        <end position="4367"/>
    </location>
</feature>
<evidence type="ECO:0000256" key="1">
    <source>
        <dbReference type="ARBA" id="ARBA00004196"/>
    </source>
</evidence>
<feature type="region of interest" description="Disordered" evidence="3">
    <location>
        <begin position="631"/>
        <end position="651"/>
    </location>
</feature>
<keyword evidence="7" id="KW-1185">Reference proteome</keyword>
<dbReference type="InterPro" id="IPR013378">
    <property type="entry name" value="InlB-like_B-rpt"/>
</dbReference>
<dbReference type="Pfam" id="PF08428">
    <property type="entry name" value="Rib"/>
    <property type="match status" value="2"/>
</dbReference>
<gene>
    <name evidence="6" type="ORF">HMPREF0628_1214</name>
</gene>
<dbReference type="eggNOG" id="COG1361">
    <property type="taxonomic scope" value="Bacteria"/>
</dbReference>
<evidence type="ECO:0000256" key="3">
    <source>
        <dbReference type="SAM" id="MobiDB-lite"/>
    </source>
</evidence>
<dbReference type="PROSITE" id="PS51272">
    <property type="entry name" value="SLH"/>
    <property type="match status" value="1"/>
</dbReference>
<dbReference type="InterPro" id="IPR001119">
    <property type="entry name" value="SLH_dom"/>
</dbReference>
<organism evidence="6 7">
    <name type="scientific">Peptoniphilus lacrimalis 315-B</name>
    <dbReference type="NCBI Taxonomy" id="596330"/>
    <lineage>
        <taxon>Bacteria</taxon>
        <taxon>Bacillati</taxon>
        <taxon>Bacillota</taxon>
        <taxon>Tissierellia</taxon>
        <taxon>Tissierellales</taxon>
        <taxon>Peptoniphilaceae</taxon>
        <taxon>Peptoniphilus</taxon>
    </lineage>
</organism>
<evidence type="ECO:0000256" key="2">
    <source>
        <dbReference type="SAM" id="Coils"/>
    </source>
</evidence>
<dbReference type="InterPro" id="IPR012706">
    <property type="entry name" value="Rib_alpha_Esp_rpt"/>
</dbReference>
<dbReference type="Gene3D" id="2.60.40.4270">
    <property type="entry name" value="Listeria-Bacteroides repeat domain"/>
    <property type="match status" value="1"/>
</dbReference>
<dbReference type="Pfam" id="PF18998">
    <property type="entry name" value="Flg_new_2"/>
    <property type="match status" value="3"/>
</dbReference>
<dbReference type="RefSeq" id="WP_004823826.1">
    <property type="nucleotide sequence ID" value="NZ_ADDO01000011.1"/>
</dbReference>
<name>D1VRX0_9FIRM</name>
<feature type="signal peptide" evidence="4">
    <location>
        <begin position="1"/>
        <end position="17"/>
    </location>
</feature>
<dbReference type="eggNOG" id="COG3064">
    <property type="taxonomic scope" value="Bacteria"/>
</dbReference>
<feature type="compositionally biased region" description="Polar residues" evidence="3">
    <location>
        <begin position="189"/>
        <end position="206"/>
    </location>
</feature>
<dbReference type="InterPro" id="IPR059115">
    <property type="entry name" value="Rib"/>
</dbReference>
<dbReference type="InterPro" id="IPR044060">
    <property type="entry name" value="Bacterial_rp_domain"/>
</dbReference>
<feature type="domain" description="SLH" evidence="5">
    <location>
        <begin position="4441"/>
        <end position="4504"/>
    </location>
</feature>